<dbReference type="AlphaFoldDB" id="A0A6C0AG28"/>
<name>A0A6C0AG28_9ZZZZ</name>
<proteinExistence type="predicted"/>
<sequence>MIFKYVIFLLSLCNSSALANNKPFHKMPLTSQNGEKLNWTEYEILIIASKSSSDLAREWSNEILKHKNIDKNELCAIACVPKWMVRSFSSRFIIKKSICMYENKIPIYIDWGETFAELNNVVEYPTLIILKHDNDNTYEVGRISGEYSNNSLKKLLILMK</sequence>
<organism evidence="1">
    <name type="scientific">viral metagenome</name>
    <dbReference type="NCBI Taxonomy" id="1070528"/>
    <lineage>
        <taxon>unclassified sequences</taxon>
        <taxon>metagenomes</taxon>
        <taxon>organismal metagenomes</taxon>
    </lineage>
</organism>
<accession>A0A6C0AG28</accession>
<evidence type="ECO:0008006" key="2">
    <source>
        <dbReference type="Google" id="ProtNLM"/>
    </source>
</evidence>
<protein>
    <recommendedName>
        <fullName evidence="2">Thioredoxin domain-containing protein</fullName>
    </recommendedName>
</protein>
<dbReference type="EMBL" id="MN740601">
    <property type="protein sequence ID" value="QHS78636.1"/>
    <property type="molecule type" value="Genomic_DNA"/>
</dbReference>
<reference evidence="1" key="1">
    <citation type="journal article" date="2020" name="Nature">
        <title>Giant virus diversity and host interactions through global metagenomics.</title>
        <authorList>
            <person name="Schulz F."/>
            <person name="Roux S."/>
            <person name="Paez-Espino D."/>
            <person name="Jungbluth S."/>
            <person name="Walsh D.A."/>
            <person name="Denef V.J."/>
            <person name="McMahon K.D."/>
            <person name="Konstantinidis K.T."/>
            <person name="Eloe-Fadrosh E.A."/>
            <person name="Kyrpides N.C."/>
            <person name="Woyke T."/>
        </authorList>
    </citation>
    <scope>NUCLEOTIDE SEQUENCE</scope>
    <source>
        <strain evidence="1">GVMAG-S-1024976-23</strain>
    </source>
</reference>
<evidence type="ECO:0000313" key="1">
    <source>
        <dbReference type="EMBL" id="QHS78636.1"/>
    </source>
</evidence>